<reference evidence="2 3" key="1">
    <citation type="journal article" date="2014" name="BMC Genomics">
        <title>Genome sequencing of four Aureobasidium pullulans varieties: biotechnological potential, stress tolerance, and description of new species.</title>
        <authorList>
            <person name="Gostin Ar C."/>
            <person name="Ohm R.A."/>
            <person name="Kogej T."/>
            <person name="Sonjak S."/>
            <person name="Turk M."/>
            <person name="Zajc J."/>
            <person name="Zalar P."/>
            <person name="Grube M."/>
            <person name="Sun H."/>
            <person name="Han J."/>
            <person name="Sharma A."/>
            <person name="Chiniquy J."/>
            <person name="Ngan C.Y."/>
            <person name="Lipzen A."/>
            <person name="Barry K."/>
            <person name="Grigoriev I.V."/>
            <person name="Gunde-Cimerman N."/>
        </authorList>
    </citation>
    <scope>NUCLEOTIDE SEQUENCE [LARGE SCALE GENOMIC DNA]</scope>
    <source>
        <strain evidence="2 3">CBS 110374</strain>
    </source>
</reference>
<accession>A0A074VJE3</accession>
<dbReference type="HOGENOM" id="CLU_036929_3_0_1"/>
<name>A0A074VJE3_AURM1</name>
<evidence type="ECO:0000256" key="1">
    <source>
        <dbReference type="SAM" id="MobiDB-lite"/>
    </source>
</evidence>
<dbReference type="Proteomes" id="UP000030672">
    <property type="component" value="Unassembled WGS sequence"/>
</dbReference>
<protein>
    <recommendedName>
        <fullName evidence="4">C2H2-type domain-containing protein</fullName>
    </recommendedName>
</protein>
<feature type="non-terminal residue" evidence="2">
    <location>
        <position position="1"/>
    </location>
</feature>
<keyword evidence="3" id="KW-1185">Reference proteome</keyword>
<evidence type="ECO:0008006" key="4">
    <source>
        <dbReference type="Google" id="ProtNLM"/>
    </source>
</evidence>
<sequence length="166" mass="19109">EHLGKHERLYMCRDARCAKHLGFPYTNGLLRHQRNSHGLHGGPKKLYCPHWTCERSERNPFARRDNLNTHLRRIHKGHGLRSHDAVTEDGIEPTTNASELKLNEETPQQRCRRSGPEDGCRNPPGEHINTQIMAVRAESSSIRTMFVSQSVEMESLKIQLSQIRTQ</sequence>
<dbReference type="EMBL" id="KL584873">
    <property type="protein sequence ID" value="KEQ57732.1"/>
    <property type="molecule type" value="Genomic_DNA"/>
</dbReference>
<dbReference type="AlphaFoldDB" id="A0A074VJE3"/>
<proteinExistence type="predicted"/>
<gene>
    <name evidence="2" type="ORF">M437DRAFT_31789</name>
</gene>
<organism evidence="2 3">
    <name type="scientific">Aureobasidium melanogenum (strain CBS 110374)</name>
    <name type="common">Aureobasidium pullulans var. melanogenum</name>
    <dbReference type="NCBI Taxonomy" id="1043003"/>
    <lineage>
        <taxon>Eukaryota</taxon>
        <taxon>Fungi</taxon>
        <taxon>Dikarya</taxon>
        <taxon>Ascomycota</taxon>
        <taxon>Pezizomycotina</taxon>
        <taxon>Dothideomycetes</taxon>
        <taxon>Dothideomycetidae</taxon>
        <taxon>Dothideales</taxon>
        <taxon>Saccotheciaceae</taxon>
        <taxon>Aureobasidium</taxon>
    </lineage>
</organism>
<feature type="region of interest" description="Disordered" evidence="1">
    <location>
        <begin position="102"/>
        <end position="127"/>
    </location>
</feature>
<evidence type="ECO:0000313" key="2">
    <source>
        <dbReference type="EMBL" id="KEQ57732.1"/>
    </source>
</evidence>
<feature type="non-terminal residue" evidence="2">
    <location>
        <position position="166"/>
    </location>
</feature>
<evidence type="ECO:0000313" key="3">
    <source>
        <dbReference type="Proteomes" id="UP000030672"/>
    </source>
</evidence>
<dbReference type="RefSeq" id="XP_040874756.1">
    <property type="nucleotide sequence ID" value="XM_041019213.1"/>
</dbReference>
<dbReference type="Gene3D" id="3.30.160.60">
    <property type="entry name" value="Classic Zinc Finger"/>
    <property type="match status" value="1"/>
</dbReference>
<dbReference type="GeneID" id="63912586"/>